<feature type="non-terminal residue" evidence="2">
    <location>
        <position position="140"/>
    </location>
</feature>
<proteinExistence type="predicted"/>
<reference evidence="3" key="1">
    <citation type="journal article" date="2019" name="Int. J. Syst. Evol. Microbiol.">
        <title>The Global Catalogue of Microorganisms (GCM) 10K type strain sequencing project: providing services to taxonomists for standard genome sequencing and annotation.</title>
        <authorList>
            <consortium name="The Broad Institute Genomics Platform"/>
            <consortium name="The Broad Institute Genome Sequencing Center for Infectious Disease"/>
            <person name="Wu L."/>
            <person name="Ma J."/>
        </authorList>
    </citation>
    <scope>NUCLEOTIDE SEQUENCE [LARGE SCALE GENOMIC DNA]</scope>
    <source>
        <strain evidence="3">TISTR 1827</strain>
    </source>
</reference>
<evidence type="ECO:0000313" key="2">
    <source>
        <dbReference type="EMBL" id="MFD2663715.1"/>
    </source>
</evidence>
<keyword evidence="1" id="KW-0175">Coiled coil</keyword>
<comment type="caution">
    <text evidence="2">The sequence shown here is derived from an EMBL/GenBank/DDBJ whole genome shotgun (WGS) entry which is preliminary data.</text>
</comment>
<dbReference type="EMBL" id="JBHUMY010000048">
    <property type="protein sequence ID" value="MFD2663715.1"/>
    <property type="molecule type" value="Genomic_DNA"/>
</dbReference>
<feature type="coiled-coil region" evidence="1">
    <location>
        <begin position="105"/>
        <end position="135"/>
    </location>
</feature>
<feature type="coiled-coil region" evidence="1">
    <location>
        <begin position="22"/>
        <end position="81"/>
    </location>
</feature>
<organism evidence="2 3">
    <name type="scientific">Paenibacillus thailandensis</name>
    <dbReference type="NCBI Taxonomy" id="393250"/>
    <lineage>
        <taxon>Bacteria</taxon>
        <taxon>Bacillati</taxon>
        <taxon>Bacillota</taxon>
        <taxon>Bacilli</taxon>
        <taxon>Bacillales</taxon>
        <taxon>Paenibacillaceae</taxon>
        <taxon>Paenibacillus</taxon>
    </lineage>
</organism>
<protein>
    <submittedName>
        <fullName evidence="2">Uncharacterized protein</fullName>
    </submittedName>
</protein>
<dbReference type="RefSeq" id="WP_379280489.1">
    <property type="nucleotide sequence ID" value="NZ_JBHUMY010000048.1"/>
</dbReference>
<name>A0ABW5R6E3_9BACL</name>
<evidence type="ECO:0000313" key="3">
    <source>
        <dbReference type="Proteomes" id="UP001597493"/>
    </source>
</evidence>
<gene>
    <name evidence="2" type="ORF">ACFSW5_26090</name>
</gene>
<evidence type="ECO:0000256" key="1">
    <source>
        <dbReference type="SAM" id="Coils"/>
    </source>
</evidence>
<accession>A0ABW5R6E3</accession>
<keyword evidence="3" id="KW-1185">Reference proteome</keyword>
<sequence length="140" mass="15567">MSKIKKHLEAAREFLGKISGKRSALFTRESELKERIEALNAERRAVLSAYEPGKPFDSGALQRIDDELKTVETELLALSHAKQAAPEHDETEAESMLDGIRTEAAEVLAVKAQEAEAARKEIERAKAQYLDAIRKHGAIE</sequence>
<dbReference type="Proteomes" id="UP001597493">
    <property type="component" value="Unassembled WGS sequence"/>
</dbReference>